<feature type="compositionally biased region" description="Basic and acidic residues" evidence="1">
    <location>
        <begin position="144"/>
        <end position="156"/>
    </location>
</feature>
<dbReference type="AlphaFoldDB" id="A0A7I8K0G5"/>
<feature type="compositionally biased region" description="Acidic residues" evidence="1">
    <location>
        <begin position="275"/>
        <end position="325"/>
    </location>
</feature>
<evidence type="ECO:0000313" key="2">
    <source>
        <dbReference type="EMBL" id="CAA7389887.1"/>
    </source>
</evidence>
<dbReference type="Proteomes" id="UP000663760">
    <property type="component" value="Chromosome 1"/>
</dbReference>
<proteinExistence type="predicted"/>
<name>A0A7I8K0G5_SPIIN</name>
<feature type="compositionally biased region" description="Basic and acidic residues" evidence="1">
    <location>
        <begin position="326"/>
        <end position="341"/>
    </location>
</feature>
<evidence type="ECO:0000256" key="1">
    <source>
        <dbReference type="SAM" id="MobiDB-lite"/>
    </source>
</evidence>
<reference evidence="2" key="1">
    <citation type="submission" date="2020-02" db="EMBL/GenBank/DDBJ databases">
        <authorList>
            <person name="Scholz U."/>
            <person name="Mascher M."/>
            <person name="Fiebig A."/>
        </authorList>
    </citation>
    <scope>NUCLEOTIDE SEQUENCE</scope>
</reference>
<accession>A0A7I8K0G5</accession>
<organism evidence="2 3">
    <name type="scientific">Spirodela intermedia</name>
    <name type="common">Intermediate duckweed</name>
    <dbReference type="NCBI Taxonomy" id="51605"/>
    <lineage>
        <taxon>Eukaryota</taxon>
        <taxon>Viridiplantae</taxon>
        <taxon>Streptophyta</taxon>
        <taxon>Embryophyta</taxon>
        <taxon>Tracheophyta</taxon>
        <taxon>Spermatophyta</taxon>
        <taxon>Magnoliopsida</taxon>
        <taxon>Liliopsida</taxon>
        <taxon>Araceae</taxon>
        <taxon>Lemnoideae</taxon>
        <taxon>Spirodela</taxon>
    </lineage>
</organism>
<feature type="compositionally biased region" description="Basic and acidic residues" evidence="1">
    <location>
        <begin position="243"/>
        <end position="256"/>
    </location>
</feature>
<gene>
    <name evidence="2" type="ORF">SI8410_01001858</name>
</gene>
<evidence type="ECO:0000313" key="3">
    <source>
        <dbReference type="Proteomes" id="UP000663760"/>
    </source>
</evidence>
<feature type="region of interest" description="Disordered" evidence="1">
    <location>
        <begin position="1"/>
        <end position="404"/>
    </location>
</feature>
<feature type="compositionally biased region" description="Acidic residues" evidence="1">
    <location>
        <begin position="257"/>
        <end position="268"/>
    </location>
</feature>
<sequence>MLNPNESWEGAEVAGVANEKPEDDEPGKEGADGVENAPVVDGLVDEVDGVLNGSALLPREKGEAEEVEEDEEREEGKAGVEPPEDAVKEGNDGAADAEEAPEENVLNAGVLEDRAPAEDEEGVDVPNKEGKAPGDVTAAVAKILEVEEAPKPKGDGTEPAPKPGVTLVDATGPVDDEGPDENGIVAAAVAAEGKENDADPGPPEDERDDDGRAVFARLNPPAEAAAEGVAKEKPEADAAVDEVEAKELPNRNPEDKAGEEEEEENSEEEVPKENGDDDDCWAEEDEPEMREKDGDEEEEEENGDEDDEENGDEEDKENGDGDDEEAKVKAEEDAGREKEKPDGDEDDDEEAPDEDEAPDEEKLKKGDAMPPPISRPLAGRFRDSVAQRSARGGALEGKWRDGGE</sequence>
<dbReference type="EMBL" id="LR746264">
    <property type="protein sequence ID" value="CAA7389887.1"/>
    <property type="molecule type" value="Genomic_DNA"/>
</dbReference>
<protein>
    <submittedName>
        <fullName evidence="2">Uncharacterized protein</fullName>
    </submittedName>
</protein>
<keyword evidence="3" id="KW-1185">Reference proteome</keyword>
<feature type="compositionally biased region" description="Acidic residues" evidence="1">
    <location>
        <begin position="342"/>
        <end position="359"/>
    </location>
</feature>